<dbReference type="KEGG" id="kphy:AOZ06_30370"/>
<dbReference type="InterPro" id="IPR000182">
    <property type="entry name" value="GNAT_dom"/>
</dbReference>
<keyword evidence="3" id="KW-1185">Reference proteome</keyword>
<gene>
    <name evidence="2" type="ORF">AOZ06_30370</name>
</gene>
<dbReference type="PROSITE" id="PS51186">
    <property type="entry name" value="GNAT"/>
    <property type="match status" value="1"/>
</dbReference>
<evidence type="ECO:0000313" key="3">
    <source>
        <dbReference type="Proteomes" id="UP000063699"/>
    </source>
</evidence>
<dbReference type="EMBL" id="CP012752">
    <property type="protein sequence ID" value="ALG15172.1"/>
    <property type="molecule type" value="Genomic_DNA"/>
</dbReference>
<protein>
    <recommendedName>
        <fullName evidence="1">N-acetyltransferase domain-containing protein</fullName>
    </recommendedName>
</protein>
<evidence type="ECO:0000313" key="2">
    <source>
        <dbReference type="EMBL" id="ALG15172.1"/>
    </source>
</evidence>
<dbReference type="SUPFAM" id="SSF55729">
    <property type="entry name" value="Acyl-CoA N-acyltransferases (Nat)"/>
    <property type="match status" value="1"/>
</dbReference>
<dbReference type="Proteomes" id="UP000063699">
    <property type="component" value="Chromosome"/>
</dbReference>
<name>A0A0N9IF68_9PSEU</name>
<dbReference type="Pfam" id="PF00583">
    <property type="entry name" value="Acetyltransf_1"/>
    <property type="match status" value="1"/>
</dbReference>
<dbReference type="InterPro" id="IPR016181">
    <property type="entry name" value="Acyl_CoA_acyltransferase"/>
</dbReference>
<dbReference type="Gene3D" id="3.40.630.30">
    <property type="match status" value="1"/>
</dbReference>
<proteinExistence type="predicted"/>
<evidence type="ECO:0000259" key="1">
    <source>
        <dbReference type="PROSITE" id="PS51186"/>
    </source>
</evidence>
<reference evidence="2 3" key="1">
    <citation type="submission" date="2015-07" db="EMBL/GenBank/DDBJ databases">
        <title>Genome sequencing of Kibdelosporangium phytohabitans.</title>
        <authorList>
            <person name="Qin S."/>
            <person name="Xing K."/>
        </authorList>
    </citation>
    <scope>NUCLEOTIDE SEQUENCE [LARGE SCALE GENOMIC DNA]</scope>
    <source>
        <strain evidence="2 3">KLBMP1111</strain>
    </source>
</reference>
<accession>A0A0N9IF68</accession>
<dbReference type="AlphaFoldDB" id="A0A0N9IF68"/>
<feature type="domain" description="N-acetyltransferase" evidence="1">
    <location>
        <begin position="3"/>
        <end position="161"/>
    </location>
</feature>
<dbReference type="RefSeq" id="WP_054297026.1">
    <property type="nucleotide sequence ID" value="NZ_CP012752.1"/>
</dbReference>
<organism evidence="2 3">
    <name type="scientific">Kibdelosporangium phytohabitans</name>
    <dbReference type="NCBI Taxonomy" id="860235"/>
    <lineage>
        <taxon>Bacteria</taxon>
        <taxon>Bacillati</taxon>
        <taxon>Actinomycetota</taxon>
        <taxon>Actinomycetes</taxon>
        <taxon>Pseudonocardiales</taxon>
        <taxon>Pseudonocardiaceae</taxon>
        <taxon>Kibdelosporangium</taxon>
    </lineage>
</organism>
<sequence length="164" mass="18473">MGIVIERAVAGDVPEILRIRRAAEDWLAAAGIRQWEPGWLTAEAVSAEIAGGEWQVARDGATLAGALRLLWSDEQVWQADNAFAGYVHGLVVDRRYTGLGSRMLDWAGDRVLDAGARLLRLDCVSHNLRLRRYYLDRGFREVDVRLCYGRWLMALFEKRLGADC</sequence>
<dbReference type="STRING" id="860235.AOZ06_30370"/>
<dbReference type="GO" id="GO:0016747">
    <property type="term" value="F:acyltransferase activity, transferring groups other than amino-acyl groups"/>
    <property type="evidence" value="ECO:0007669"/>
    <property type="project" value="InterPro"/>
</dbReference>